<gene>
    <name evidence="6" type="ORF">A4A49_17542</name>
</gene>
<keyword evidence="7" id="KW-1185">Reference proteome</keyword>
<evidence type="ECO:0000256" key="2">
    <source>
        <dbReference type="ARBA" id="ARBA00022574"/>
    </source>
</evidence>
<organism evidence="6 7">
    <name type="scientific">Nicotiana attenuata</name>
    <name type="common">Coyote tobacco</name>
    <dbReference type="NCBI Taxonomy" id="49451"/>
    <lineage>
        <taxon>Eukaryota</taxon>
        <taxon>Viridiplantae</taxon>
        <taxon>Streptophyta</taxon>
        <taxon>Embryophyta</taxon>
        <taxon>Tracheophyta</taxon>
        <taxon>Spermatophyta</taxon>
        <taxon>Magnoliopsida</taxon>
        <taxon>eudicotyledons</taxon>
        <taxon>Gunneridae</taxon>
        <taxon>Pentapetalae</taxon>
        <taxon>asterids</taxon>
        <taxon>lamiids</taxon>
        <taxon>Solanales</taxon>
        <taxon>Solanaceae</taxon>
        <taxon>Nicotianoideae</taxon>
        <taxon>Nicotianeae</taxon>
        <taxon>Nicotiana</taxon>
    </lineage>
</organism>
<feature type="domain" description="U3 small nucleolar RNA-associated protein 13 C-terminal" evidence="5">
    <location>
        <begin position="50"/>
        <end position="134"/>
    </location>
</feature>
<protein>
    <recommendedName>
        <fullName evidence="5">U3 small nucleolar RNA-associated protein 13 C-terminal domain-containing protein</fullName>
    </recommendedName>
</protein>
<evidence type="ECO:0000256" key="4">
    <source>
        <dbReference type="ARBA" id="ARBA00023242"/>
    </source>
</evidence>
<evidence type="ECO:0000256" key="3">
    <source>
        <dbReference type="ARBA" id="ARBA00022737"/>
    </source>
</evidence>
<name>A0A1J6IKK8_NICAT</name>
<dbReference type="GO" id="GO:0030686">
    <property type="term" value="C:90S preribosome"/>
    <property type="evidence" value="ECO:0007669"/>
    <property type="project" value="TreeGrafter"/>
</dbReference>
<dbReference type="OrthoDB" id="1743053at2759"/>
<dbReference type="GO" id="GO:0000480">
    <property type="term" value="P:endonucleolytic cleavage in 5'-ETS of tricistronic rRNA transcript (SSU-rRNA, 5.8S rRNA, LSU-rRNA)"/>
    <property type="evidence" value="ECO:0007669"/>
    <property type="project" value="TreeGrafter"/>
</dbReference>
<sequence>MLATGGGDMVINPWHDSTALDKEEAFRKEVYLKSYSSNSNCLEEGILRGQELKNALIYADYTRAIQIALERRRPHDLLDIFGEINRERDAGDQLGKALEALSKEKVYLLWEYVKEWNTKTKIISYCTACFLGIFHKPLLFSGY</sequence>
<dbReference type="GO" id="GO:0000472">
    <property type="term" value="P:endonucleolytic cleavage to generate mature 5'-end of SSU-rRNA from (SSU-rRNA, 5.8S rRNA, LSU-rRNA)"/>
    <property type="evidence" value="ECO:0007669"/>
    <property type="project" value="TreeGrafter"/>
</dbReference>
<dbReference type="PANTHER" id="PTHR19854:SF15">
    <property type="entry name" value="TRANSDUCIN BETA-LIKE PROTEIN 3"/>
    <property type="match status" value="1"/>
</dbReference>
<comment type="caution">
    <text evidence="6">The sequence shown here is derived from an EMBL/GenBank/DDBJ whole genome shotgun (WGS) entry which is preliminary data.</text>
</comment>
<evidence type="ECO:0000313" key="7">
    <source>
        <dbReference type="Proteomes" id="UP000187609"/>
    </source>
</evidence>
<keyword evidence="4" id="KW-0539">Nucleus</keyword>
<keyword evidence="2" id="KW-0853">WD repeat</keyword>
<dbReference type="Gramene" id="OIT05374">
    <property type="protein sequence ID" value="OIT05374"/>
    <property type="gene ID" value="A4A49_17542"/>
</dbReference>
<dbReference type="KEGG" id="nau:109224106"/>
<dbReference type="EMBL" id="MJEQ01037185">
    <property type="protein sequence ID" value="OIT05374.1"/>
    <property type="molecule type" value="Genomic_DNA"/>
</dbReference>
<comment type="subcellular location">
    <subcellularLocation>
        <location evidence="1">Nucleus</location>
        <location evidence="1">Nucleolus</location>
    </subcellularLocation>
</comment>
<dbReference type="Proteomes" id="UP000187609">
    <property type="component" value="Unassembled WGS sequence"/>
</dbReference>
<evidence type="ECO:0000313" key="6">
    <source>
        <dbReference type="EMBL" id="OIT05374.1"/>
    </source>
</evidence>
<dbReference type="SMR" id="A0A1J6IKK8"/>
<evidence type="ECO:0000256" key="1">
    <source>
        <dbReference type="ARBA" id="ARBA00004604"/>
    </source>
</evidence>
<proteinExistence type="predicted"/>
<dbReference type="Pfam" id="PF08625">
    <property type="entry name" value="Utp13"/>
    <property type="match status" value="1"/>
</dbReference>
<dbReference type="GO" id="GO:0034511">
    <property type="term" value="F:U3 snoRNA binding"/>
    <property type="evidence" value="ECO:0007669"/>
    <property type="project" value="TreeGrafter"/>
</dbReference>
<keyword evidence="3" id="KW-0677">Repeat</keyword>
<dbReference type="InterPro" id="IPR013934">
    <property type="entry name" value="Utp13_C"/>
</dbReference>
<dbReference type="GO" id="GO:0032040">
    <property type="term" value="C:small-subunit processome"/>
    <property type="evidence" value="ECO:0007669"/>
    <property type="project" value="InterPro"/>
</dbReference>
<dbReference type="AlphaFoldDB" id="A0A1J6IKK8"/>
<accession>A0A1J6IKK8</accession>
<dbReference type="STRING" id="49451.A0A1J6IKK8"/>
<reference evidence="6" key="1">
    <citation type="submission" date="2016-11" db="EMBL/GenBank/DDBJ databases">
        <title>The genome of Nicotiana attenuata.</title>
        <authorList>
            <person name="Xu S."/>
            <person name="Brockmoeller T."/>
            <person name="Gaquerel E."/>
            <person name="Navarro A."/>
            <person name="Kuhl H."/>
            <person name="Gase K."/>
            <person name="Ling Z."/>
            <person name="Zhou W."/>
            <person name="Kreitzer C."/>
            <person name="Stanke M."/>
            <person name="Tang H."/>
            <person name="Lyons E."/>
            <person name="Pandey P."/>
            <person name="Pandey S.P."/>
            <person name="Timmermann B."/>
            <person name="Baldwin I.T."/>
        </authorList>
    </citation>
    <scope>NUCLEOTIDE SEQUENCE [LARGE SCALE GENOMIC DNA]</scope>
    <source>
        <strain evidence="6">UT</strain>
    </source>
</reference>
<dbReference type="PANTHER" id="PTHR19854">
    <property type="entry name" value="TRANSDUCIN BETA-LIKE 3"/>
    <property type="match status" value="1"/>
</dbReference>
<evidence type="ECO:0000259" key="5">
    <source>
        <dbReference type="Pfam" id="PF08625"/>
    </source>
</evidence>